<dbReference type="OrthoDB" id="262529at2759"/>
<evidence type="ECO:0000256" key="6">
    <source>
        <dbReference type="SAM" id="MobiDB-lite"/>
    </source>
</evidence>
<dbReference type="Pfam" id="PF07522">
    <property type="entry name" value="DRMBL"/>
    <property type="match status" value="1"/>
</dbReference>
<evidence type="ECO:0000313" key="8">
    <source>
        <dbReference type="EMBL" id="CDF88462.1"/>
    </source>
</evidence>
<accession>A0A8J2X6D0</accession>
<gene>
    <name evidence="8" type="ORF">BN860_10836g</name>
</gene>
<keyword evidence="5" id="KW-0539">Nucleus</keyword>
<dbReference type="EMBL" id="HG316455">
    <property type="protein sequence ID" value="CDF88462.1"/>
    <property type="molecule type" value="Genomic_DNA"/>
</dbReference>
<keyword evidence="9" id="KW-1185">Reference proteome</keyword>
<evidence type="ECO:0000256" key="3">
    <source>
        <dbReference type="ARBA" id="ARBA00022763"/>
    </source>
</evidence>
<feature type="region of interest" description="Disordered" evidence="6">
    <location>
        <begin position="20"/>
        <end position="48"/>
    </location>
</feature>
<dbReference type="InterPro" id="IPR036866">
    <property type="entry name" value="RibonucZ/Hydroxyglut_hydro"/>
</dbReference>
<dbReference type="PANTHER" id="PTHR23240:SF6">
    <property type="entry name" value="DNA CROSS-LINK REPAIR 1A PROTEIN"/>
    <property type="match status" value="1"/>
</dbReference>
<dbReference type="SUPFAM" id="SSF56281">
    <property type="entry name" value="Metallo-hydrolase/oxidoreductase"/>
    <property type="match status" value="1"/>
</dbReference>
<evidence type="ECO:0000256" key="4">
    <source>
        <dbReference type="ARBA" id="ARBA00023204"/>
    </source>
</evidence>
<comment type="similarity">
    <text evidence="2">Belongs to the DNA repair metallo-beta-lactamase (DRMBL) family.</text>
</comment>
<dbReference type="InterPro" id="IPR011084">
    <property type="entry name" value="DRMBL"/>
</dbReference>
<keyword evidence="4" id="KW-0234">DNA repair</keyword>
<evidence type="ECO:0000256" key="1">
    <source>
        <dbReference type="ARBA" id="ARBA00004123"/>
    </source>
</evidence>
<dbReference type="GO" id="GO:0036297">
    <property type="term" value="P:interstrand cross-link repair"/>
    <property type="evidence" value="ECO:0007669"/>
    <property type="project" value="TreeGrafter"/>
</dbReference>
<reference evidence="9" key="1">
    <citation type="journal article" date="2013" name="Genome Announc.">
        <title>Genome sequence of the food spoilage yeast Zygosaccharomyces bailii CLIB 213(T).</title>
        <authorList>
            <person name="Galeote V."/>
            <person name="Bigey F."/>
            <person name="Devillers H."/>
            <person name="Neuveglise C."/>
            <person name="Dequin S."/>
        </authorList>
    </citation>
    <scope>NUCLEOTIDE SEQUENCE [LARGE SCALE GENOMIC DNA]</scope>
    <source>
        <strain evidence="9">CLIB 213 / ATCC 58445 / CBS 680 / CCRC 21525 / NBRC 1098 / NCYC 1416 / NRRL Y-2227</strain>
    </source>
</reference>
<dbReference type="GO" id="GO:0003684">
    <property type="term" value="F:damaged DNA binding"/>
    <property type="evidence" value="ECO:0007669"/>
    <property type="project" value="TreeGrafter"/>
</dbReference>
<dbReference type="CDD" id="cd16273">
    <property type="entry name" value="SNM1A-1C-like_MBL-fold"/>
    <property type="match status" value="1"/>
</dbReference>
<organism evidence="8 9">
    <name type="scientific">Zygosaccharomyces bailii (strain CLIB 213 / ATCC 58445 / CBS 680 / BCRC 21525 / NBRC 1098 / NCYC 1416 / NRRL Y-2227)</name>
    <dbReference type="NCBI Taxonomy" id="1333698"/>
    <lineage>
        <taxon>Eukaryota</taxon>
        <taxon>Fungi</taxon>
        <taxon>Dikarya</taxon>
        <taxon>Ascomycota</taxon>
        <taxon>Saccharomycotina</taxon>
        <taxon>Saccharomycetes</taxon>
        <taxon>Saccharomycetales</taxon>
        <taxon>Saccharomycetaceae</taxon>
        <taxon>Zygosaccharomyces</taxon>
    </lineage>
</organism>
<dbReference type="Gene3D" id="3.40.50.12650">
    <property type="match status" value="1"/>
</dbReference>
<dbReference type="GO" id="GO:0005634">
    <property type="term" value="C:nucleus"/>
    <property type="evidence" value="ECO:0007669"/>
    <property type="project" value="UniProtKB-SubCell"/>
</dbReference>
<sequence>MDRKRQRTLAEFNLPRVCPRQRRSGFGASSSNPIVIEDETEESKSEPVEVKREQVEIKREHVEVKREHVEIKKKHEKVKCPMCNADITHLEIYLKEAHAERCLDRMPPPKRSKIRPPLPSIKVVKFNSSKVVVDGFNFAKDDSISHYFLSHFHSDHYMGMRKSWDHGIVYGSAITINLARNKFNMDPSRLRPLPMLEITWVTENLSVVLLDANHCPGATVFLFQEWKDGKAIKQVLHTGDFRANDRLITQICELTPWIDEIYLDTTYLIPGFHFPTQESVLRVTADFANELVSKGPRALFQDNQRSILSYSGTRPRPFKFLFLIGTYTIGKEKLAIAIAHALQTKIFIPRGSPRHKTVSQYIEYFPDELITHTLAESCVHLVPLSILHTRDSIQAYLSKYSDVYEDAVGFIPTGWTFTNKWSKQPQFSGIQSRVDYCKDILVSAKDSLDLQFILSQFKRQNRFQVFKVPYSEHSSFKDLVKFGCGVPCGQMLATVNLHSQEKLRDMQQWFAAWKEMGEENH</sequence>
<keyword evidence="3" id="KW-0227">DNA damage</keyword>
<evidence type="ECO:0000259" key="7">
    <source>
        <dbReference type="Pfam" id="PF07522"/>
    </source>
</evidence>
<dbReference type="PANTHER" id="PTHR23240">
    <property type="entry name" value="DNA CROSS-LINK REPAIR PROTEIN PSO2/SNM1-RELATED"/>
    <property type="match status" value="1"/>
</dbReference>
<comment type="subcellular location">
    <subcellularLocation>
        <location evidence="1">Nucleus</location>
    </subcellularLocation>
</comment>
<proteinExistence type="inferred from homology"/>
<dbReference type="GO" id="GO:0035312">
    <property type="term" value="F:5'-3' DNA exonuclease activity"/>
    <property type="evidence" value="ECO:0007669"/>
    <property type="project" value="TreeGrafter"/>
</dbReference>
<dbReference type="Proteomes" id="UP000019375">
    <property type="component" value="Unassembled WGS sequence"/>
</dbReference>
<protein>
    <submittedName>
        <fullName evidence="8">BN860_10836g1_1</fullName>
    </submittedName>
</protein>
<dbReference type="GO" id="GO:0006303">
    <property type="term" value="P:double-strand break repair via nonhomologous end joining"/>
    <property type="evidence" value="ECO:0007669"/>
    <property type="project" value="TreeGrafter"/>
</dbReference>
<feature type="domain" description="DNA repair metallo-beta-lactamase" evidence="7">
    <location>
        <begin position="367"/>
        <end position="498"/>
    </location>
</feature>
<evidence type="ECO:0000256" key="5">
    <source>
        <dbReference type="ARBA" id="ARBA00023242"/>
    </source>
</evidence>
<name>A0A8J2X6D0_ZYGB2</name>
<evidence type="ECO:0000313" key="9">
    <source>
        <dbReference type="Proteomes" id="UP000019375"/>
    </source>
</evidence>
<dbReference type="AlphaFoldDB" id="A0A8J2X6D0"/>
<evidence type="ECO:0000256" key="2">
    <source>
        <dbReference type="ARBA" id="ARBA00010304"/>
    </source>
</evidence>
<dbReference type="Gene3D" id="3.60.15.10">
    <property type="entry name" value="Ribonuclease Z/Hydroxyacylglutathione hydrolase-like"/>
    <property type="match status" value="1"/>
</dbReference>